<organism evidence="1 2">
    <name type="scientific">Bifidobacterium parmae</name>
    <dbReference type="NCBI Taxonomy" id="361854"/>
    <lineage>
        <taxon>Bacteria</taxon>
        <taxon>Bacillati</taxon>
        <taxon>Actinomycetota</taxon>
        <taxon>Actinomycetes</taxon>
        <taxon>Bifidobacteriales</taxon>
        <taxon>Bifidobacteriaceae</taxon>
        <taxon>Bifidobacterium</taxon>
    </lineage>
</organism>
<dbReference type="AlphaFoldDB" id="A0A2N5J0F4"/>
<proteinExistence type="predicted"/>
<name>A0A2N5J0F4_9BIFI</name>
<dbReference type="RefSeq" id="WP_101622507.1">
    <property type="nucleotide sequence ID" value="NZ_NMWT01000020.1"/>
</dbReference>
<dbReference type="Gene3D" id="1.10.1070.20">
    <property type="match status" value="1"/>
</dbReference>
<sequence>MADRYRVLMCRDHPVLEYEYFETGGYALRTVEVFDERRIPLGMYVDGKPKPDGESITSWWRGRGIPVTRDGLRSLLAAGGIEPTGDMLDRSMGLSLSDQYWVRPAGRDDLAWPNVNFFHNDFDERLGRALFLGHSSRIGDVNTPDITSAGDLPKRWIIGDDGVRRLVKAGRTGQEPDNERIAYEVASLLGIDHIEYRVGRAEGKRVSVCDEMLSDSEELIAGGQIRNIFREGRNDERKDIWLDACERLGMPRETEEHATDDFLFLDFLLRNTDRHYNNFGLIRDVETFAIRHAPIFDSGDSLWNGMEPESMSNDDYVAKPFWVDDWGDRPNAYRQLASIRDRDRYDLTALDAVPDLIRDQLATNARLSPAVIDAICRAMTQRIAIIRDQW</sequence>
<evidence type="ECO:0000313" key="2">
    <source>
        <dbReference type="Proteomes" id="UP000235034"/>
    </source>
</evidence>
<dbReference type="Proteomes" id="UP000235034">
    <property type="component" value="Unassembled WGS sequence"/>
</dbReference>
<gene>
    <name evidence="1" type="ORF">Uis4E_1386</name>
</gene>
<accession>A0A2N5J0F4</accession>
<dbReference type="OrthoDB" id="9812605at2"/>
<protein>
    <submittedName>
        <fullName evidence="1">HipA domain</fullName>
    </submittedName>
</protein>
<comment type="caution">
    <text evidence="1">The sequence shown here is derived from an EMBL/GenBank/DDBJ whole genome shotgun (WGS) entry which is preliminary data.</text>
</comment>
<dbReference type="EMBL" id="NMWT01000020">
    <property type="protein sequence ID" value="PLS27700.1"/>
    <property type="molecule type" value="Genomic_DNA"/>
</dbReference>
<evidence type="ECO:0000313" key="1">
    <source>
        <dbReference type="EMBL" id="PLS27700.1"/>
    </source>
</evidence>
<reference evidence="1 2" key="1">
    <citation type="submission" date="2017-07" db="EMBL/GenBank/DDBJ databases">
        <title>Bifidobacterium novel species.</title>
        <authorList>
            <person name="Lugli G.A."/>
            <person name="Milani C."/>
            <person name="Duranti S."/>
            <person name="Mangifesta M."/>
        </authorList>
    </citation>
    <scope>NUCLEOTIDE SEQUENCE [LARGE SCALE GENOMIC DNA]</scope>
    <source>
        <strain evidence="1 2">77</strain>
    </source>
</reference>
<keyword evidence="2" id="KW-1185">Reference proteome</keyword>